<feature type="compositionally biased region" description="Acidic residues" evidence="3">
    <location>
        <begin position="123"/>
        <end position="140"/>
    </location>
</feature>
<dbReference type="HAMAP" id="MF_00003">
    <property type="entry name" value="RbfA"/>
    <property type="match status" value="1"/>
</dbReference>
<dbReference type="Gene3D" id="3.30.300.20">
    <property type="match status" value="1"/>
</dbReference>
<accession>A0A6P2DMC3</accession>
<evidence type="ECO:0000256" key="2">
    <source>
        <dbReference type="HAMAP-Rule" id="MF_00003"/>
    </source>
</evidence>
<dbReference type="GO" id="GO:0043024">
    <property type="term" value="F:ribosomal small subunit binding"/>
    <property type="evidence" value="ECO:0007669"/>
    <property type="project" value="TreeGrafter"/>
</dbReference>
<comment type="subcellular location">
    <subcellularLocation>
        <location evidence="2">Cytoplasm</location>
    </subcellularLocation>
</comment>
<dbReference type="InterPro" id="IPR015946">
    <property type="entry name" value="KH_dom-like_a/b"/>
</dbReference>
<gene>
    <name evidence="2" type="primary">rbfA</name>
    <name evidence="4" type="ORF">SOIL9_70910</name>
</gene>
<name>A0A6P2DMC3_9BACT</name>
<feature type="compositionally biased region" description="Low complexity" evidence="3">
    <location>
        <begin position="141"/>
        <end position="152"/>
    </location>
</feature>
<organism evidence="4 5">
    <name type="scientific">Gemmata massiliana</name>
    <dbReference type="NCBI Taxonomy" id="1210884"/>
    <lineage>
        <taxon>Bacteria</taxon>
        <taxon>Pseudomonadati</taxon>
        <taxon>Planctomycetota</taxon>
        <taxon>Planctomycetia</taxon>
        <taxon>Gemmatales</taxon>
        <taxon>Gemmataceae</taxon>
        <taxon>Gemmata</taxon>
    </lineage>
</organism>
<dbReference type="GO" id="GO:0005829">
    <property type="term" value="C:cytosol"/>
    <property type="evidence" value="ECO:0007669"/>
    <property type="project" value="TreeGrafter"/>
</dbReference>
<dbReference type="PANTHER" id="PTHR33515:SF1">
    <property type="entry name" value="RIBOSOME-BINDING FACTOR A, CHLOROPLASTIC-RELATED"/>
    <property type="match status" value="1"/>
</dbReference>
<dbReference type="InterPro" id="IPR000238">
    <property type="entry name" value="RbfA"/>
</dbReference>
<dbReference type="NCBIfam" id="TIGR00082">
    <property type="entry name" value="rbfA"/>
    <property type="match status" value="1"/>
</dbReference>
<dbReference type="RefSeq" id="WP_162673115.1">
    <property type="nucleotide sequence ID" value="NZ_LR593886.1"/>
</dbReference>
<comment type="function">
    <text evidence="2">One of several proteins that assist in the late maturation steps of the functional core of the 30S ribosomal subunit. Associates with free 30S ribosomal subunits (but not with 30S subunits that are part of 70S ribosomes or polysomes). Required for efficient processing of 16S rRNA. May interact with the 5'-terminal helix region of 16S rRNA.</text>
</comment>
<comment type="similarity">
    <text evidence="2">Belongs to the RbfA family.</text>
</comment>
<evidence type="ECO:0000256" key="1">
    <source>
        <dbReference type="ARBA" id="ARBA00022517"/>
    </source>
</evidence>
<evidence type="ECO:0000313" key="5">
    <source>
        <dbReference type="Proteomes" id="UP000464178"/>
    </source>
</evidence>
<protein>
    <recommendedName>
        <fullName evidence="2">Ribosome-binding factor A</fullName>
    </recommendedName>
</protein>
<proteinExistence type="inferred from homology"/>
<comment type="subunit">
    <text evidence="2">Monomer. Binds 30S ribosomal subunits, but not 50S ribosomal subunits or 70S ribosomes.</text>
</comment>
<dbReference type="KEGG" id="gms:SOIL9_70910"/>
<evidence type="ECO:0000256" key="3">
    <source>
        <dbReference type="SAM" id="MobiDB-lite"/>
    </source>
</evidence>
<dbReference type="InterPro" id="IPR023799">
    <property type="entry name" value="RbfA_dom_sf"/>
</dbReference>
<keyword evidence="5" id="KW-1185">Reference proteome</keyword>
<keyword evidence="2" id="KW-0963">Cytoplasm</keyword>
<dbReference type="PANTHER" id="PTHR33515">
    <property type="entry name" value="RIBOSOME-BINDING FACTOR A, CHLOROPLASTIC-RELATED"/>
    <property type="match status" value="1"/>
</dbReference>
<keyword evidence="1 2" id="KW-0690">Ribosome biogenesis</keyword>
<dbReference type="Pfam" id="PF02033">
    <property type="entry name" value="RBFA"/>
    <property type="match status" value="1"/>
</dbReference>
<reference evidence="4 5" key="1">
    <citation type="submission" date="2019-05" db="EMBL/GenBank/DDBJ databases">
        <authorList>
            <consortium name="Science for Life Laboratories"/>
        </authorList>
    </citation>
    <scope>NUCLEOTIDE SEQUENCE [LARGE SCALE GENOMIC DNA]</scope>
    <source>
        <strain evidence="4">Soil9</strain>
    </source>
</reference>
<feature type="region of interest" description="Disordered" evidence="3">
    <location>
        <begin position="113"/>
        <end position="172"/>
    </location>
</feature>
<dbReference type="EMBL" id="LR593886">
    <property type="protein sequence ID" value="VTS03713.1"/>
    <property type="molecule type" value="Genomic_DNA"/>
</dbReference>
<dbReference type="AlphaFoldDB" id="A0A6P2DMC3"/>
<dbReference type="Proteomes" id="UP000464178">
    <property type="component" value="Chromosome"/>
</dbReference>
<dbReference type="GO" id="GO:0030490">
    <property type="term" value="P:maturation of SSU-rRNA"/>
    <property type="evidence" value="ECO:0007669"/>
    <property type="project" value="UniProtKB-UniRule"/>
</dbReference>
<sequence>MKSHRIARVSEVIRETAANAILFELKDPRVKNVTVTRAEVSGDLQHAKVFVSVMGTEKEQQLTMHGLKSAAGFVQTKLADRLTSRYVPHVTFVIDEGVKKSIEIARLIREENERLTGGQPAPEEAEDEADESDGDADEGTEPTPESPSAASEHAAEQGPRAEAAEGTTDRPN</sequence>
<evidence type="ECO:0000313" key="4">
    <source>
        <dbReference type="EMBL" id="VTS03713.1"/>
    </source>
</evidence>
<dbReference type="SUPFAM" id="SSF89919">
    <property type="entry name" value="Ribosome-binding factor A, RbfA"/>
    <property type="match status" value="1"/>
</dbReference>